<dbReference type="Proteomes" id="UP001244207">
    <property type="component" value="Unassembled WGS sequence"/>
</dbReference>
<dbReference type="EMBL" id="JAHMHS010000024">
    <property type="protein sequence ID" value="KAK1727407.1"/>
    <property type="molecule type" value="Genomic_DNA"/>
</dbReference>
<proteinExistence type="predicted"/>
<dbReference type="RefSeq" id="XP_060367462.1">
    <property type="nucleotide sequence ID" value="XM_060501663.1"/>
</dbReference>
<organism evidence="2 3">
    <name type="scientific">Glomerella acutata</name>
    <name type="common">Colletotrichum acutatum</name>
    <dbReference type="NCBI Taxonomy" id="27357"/>
    <lineage>
        <taxon>Eukaryota</taxon>
        <taxon>Fungi</taxon>
        <taxon>Dikarya</taxon>
        <taxon>Ascomycota</taxon>
        <taxon>Pezizomycotina</taxon>
        <taxon>Sordariomycetes</taxon>
        <taxon>Hypocreomycetidae</taxon>
        <taxon>Glomerellales</taxon>
        <taxon>Glomerellaceae</taxon>
        <taxon>Colletotrichum</taxon>
        <taxon>Colletotrichum acutatum species complex</taxon>
    </lineage>
</organism>
<dbReference type="AlphaFoldDB" id="A0AAD8XHG4"/>
<feature type="compositionally biased region" description="Low complexity" evidence="1">
    <location>
        <begin position="57"/>
        <end position="66"/>
    </location>
</feature>
<evidence type="ECO:0000313" key="2">
    <source>
        <dbReference type="EMBL" id="KAK1727407.1"/>
    </source>
</evidence>
<keyword evidence="3" id="KW-1185">Reference proteome</keyword>
<protein>
    <submittedName>
        <fullName evidence="2">Uncharacterized protein</fullName>
    </submittedName>
</protein>
<evidence type="ECO:0000313" key="3">
    <source>
        <dbReference type="Proteomes" id="UP001244207"/>
    </source>
</evidence>
<name>A0AAD8XHG4_GLOAC</name>
<evidence type="ECO:0000256" key="1">
    <source>
        <dbReference type="SAM" id="MobiDB-lite"/>
    </source>
</evidence>
<comment type="caution">
    <text evidence="2">The sequence shown here is derived from an EMBL/GenBank/DDBJ whole genome shotgun (WGS) entry which is preliminary data.</text>
</comment>
<feature type="compositionally biased region" description="Basic and acidic residues" evidence="1">
    <location>
        <begin position="67"/>
        <end position="80"/>
    </location>
</feature>
<feature type="region of interest" description="Disordered" evidence="1">
    <location>
        <begin position="50"/>
        <end position="107"/>
    </location>
</feature>
<gene>
    <name evidence="2" type="ORF">BDZ83DRAFT_203199</name>
</gene>
<reference evidence="2" key="1">
    <citation type="submission" date="2021-12" db="EMBL/GenBank/DDBJ databases">
        <title>Comparative genomics, transcriptomics and evolutionary studies reveal genomic signatures of adaptation to plant cell wall in hemibiotrophic fungi.</title>
        <authorList>
            <consortium name="DOE Joint Genome Institute"/>
            <person name="Baroncelli R."/>
            <person name="Diaz J.F."/>
            <person name="Benocci T."/>
            <person name="Peng M."/>
            <person name="Battaglia E."/>
            <person name="Haridas S."/>
            <person name="Andreopoulos W."/>
            <person name="Labutti K."/>
            <person name="Pangilinan J."/>
            <person name="Floch G.L."/>
            <person name="Makela M.R."/>
            <person name="Henrissat B."/>
            <person name="Grigoriev I.V."/>
            <person name="Crouch J.A."/>
            <person name="De Vries R.P."/>
            <person name="Sukno S.A."/>
            <person name="Thon M.R."/>
        </authorList>
    </citation>
    <scope>NUCLEOTIDE SEQUENCE</scope>
    <source>
        <strain evidence="2">CBS 112980</strain>
    </source>
</reference>
<accession>A0AAD8XHG4</accession>
<sequence>MWLISRGHNGIGLAFGSSLVVDIRTSVLSLVELMISLPARTRYAVMPRFGRTRSTKRSSSTSSLSRVGEERYIKTGRESPKTMPKKRKKLQKSNRPRAKSGNNGDMVGGRWLQAAAQRSVQWWRQCRGRRHSLEARRQKKPRLVVSSPMHMGSSRTALVYSALPVLPELGSGPQDTRKLGLQWEALESHPIWWTGERQDER</sequence>
<dbReference type="GeneID" id="85385562"/>
<feature type="compositionally biased region" description="Basic residues" evidence="1">
    <location>
        <begin position="83"/>
        <end position="98"/>
    </location>
</feature>